<protein>
    <recommendedName>
        <fullName evidence="3">Mor transcription activator domain-containing protein</fullName>
    </recommendedName>
</protein>
<dbReference type="Proteomes" id="UP000460318">
    <property type="component" value="Unassembled WGS sequence"/>
</dbReference>
<keyword evidence="2" id="KW-1185">Reference proteome</keyword>
<dbReference type="SUPFAM" id="SSF46689">
    <property type="entry name" value="Homeodomain-like"/>
    <property type="match status" value="1"/>
</dbReference>
<dbReference type="NCBIfam" id="NF040785">
    <property type="entry name" value="CD3324_fam"/>
    <property type="match status" value="1"/>
</dbReference>
<dbReference type="InterPro" id="IPR009057">
    <property type="entry name" value="Homeodomain-like_sf"/>
</dbReference>
<dbReference type="RefSeq" id="WP_160496204.1">
    <property type="nucleotide sequence ID" value="NZ_WUBI01000001.1"/>
</dbReference>
<comment type="caution">
    <text evidence="1">The sequence shown here is derived from an EMBL/GenBank/DDBJ whole genome shotgun (WGS) entry which is preliminary data.</text>
</comment>
<dbReference type="Gene3D" id="1.10.10.60">
    <property type="entry name" value="Homeodomain-like"/>
    <property type="match status" value="1"/>
</dbReference>
<reference evidence="1 2" key="1">
    <citation type="submission" date="2019-12" db="EMBL/GenBank/DDBJ databases">
        <title>Paenibacillus sp. nov., an endophytic bacterium isolated from the stem of Dendrobium.</title>
        <authorList>
            <person name="Zhao R."/>
        </authorList>
    </citation>
    <scope>NUCLEOTIDE SEQUENCE [LARGE SCALE GENOMIC DNA]</scope>
    <source>
        <strain evidence="1 2">HJL G12</strain>
    </source>
</reference>
<dbReference type="AlphaFoldDB" id="A0A7X3LFW9"/>
<accession>A0A7X3LFW9</accession>
<dbReference type="InterPro" id="IPR052411">
    <property type="entry name" value="c-mor_Regulatory_Protein"/>
</dbReference>
<dbReference type="EMBL" id="WUBI01000001">
    <property type="protein sequence ID" value="MWV42620.1"/>
    <property type="molecule type" value="Genomic_DNA"/>
</dbReference>
<proteinExistence type="predicted"/>
<evidence type="ECO:0000313" key="2">
    <source>
        <dbReference type="Proteomes" id="UP000460318"/>
    </source>
</evidence>
<dbReference type="PANTHER" id="PTHR37812">
    <property type="entry name" value="MU-LIKE PROPHAGE FLUMU PROTEIN C"/>
    <property type="match status" value="1"/>
</dbReference>
<dbReference type="PANTHER" id="PTHR37812:SF1">
    <property type="entry name" value="MU-LIKE PROPHAGE FLUMU PROTEIN C"/>
    <property type="match status" value="1"/>
</dbReference>
<evidence type="ECO:0008006" key="3">
    <source>
        <dbReference type="Google" id="ProtNLM"/>
    </source>
</evidence>
<sequence>MKYVSASEILPDYLLHEIQKYVHGSVLYVPSPEGRRRKWGQISGQREYLQKRNLEIKQLFRMGHSIDQLTDSYCLSEDSIRKIVYKKEK</sequence>
<gene>
    <name evidence="1" type="ORF">GRF59_03185</name>
</gene>
<evidence type="ECO:0000313" key="1">
    <source>
        <dbReference type="EMBL" id="MWV42620.1"/>
    </source>
</evidence>
<organism evidence="1 2">
    <name type="scientific">Paenibacillus dendrobii</name>
    <dbReference type="NCBI Taxonomy" id="2691084"/>
    <lineage>
        <taxon>Bacteria</taxon>
        <taxon>Bacillati</taxon>
        <taxon>Bacillota</taxon>
        <taxon>Bacilli</taxon>
        <taxon>Bacillales</taxon>
        <taxon>Paenibacillaceae</taxon>
        <taxon>Paenibacillus</taxon>
    </lineage>
</organism>
<dbReference type="InterPro" id="IPR049739">
    <property type="entry name" value="YraL-like"/>
</dbReference>
<name>A0A7X3LFW9_9BACL</name>